<dbReference type="Pfam" id="PF13560">
    <property type="entry name" value="HTH_31"/>
    <property type="match status" value="1"/>
</dbReference>
<dbReference type="Gene3D" id="1.10.260.40">
    <property type="entry name" value="lambda repressor-like DNA-binding domains"/>
    <property type="match status" value="1"/>
</dbReference>
<evidence type="ECO:0000313" key="2">
    <source>
        <dbReference type="EMBL" id="MCQ8832402.1"/>
    </source>
</evidence>
<accession>A0A9X2LZ69</accession>
<organism evidence="2 3">
    <name type="scientific">Streptomyces malaysiensis subsp. samsunensis</name>
    <dbReference type="NCBI Taxonomy" id="459658"/>
    <lineage>
        <taxon>Bacteria</taxon>
        <taxon>Bacillati</taxon>
        <taxon>Actinomycetota</taxon>
        <taxon>Actinomycetes</taxon>
        <taxon>Kitasatosporales</taxon>
        <taxon>Streptomycetaceae</taxon>
        <taxon>Streptomyces</taxon>
        <taxon>Streptomyces violaceusniger group</taxon>
    </lineage>
</organism>
<dbReference type="SUPFAM" id="SSF47413">
    <property type="entry name" value="lambda repressor-like DNA-binding domains"/>
    <property type="match status" value="1"/>
</dbReference>
<dbReference type="CDD" id="cd00093">
    <property type="entry name" value="HTH_XRE"/>
    <property type="match status" value="1"/>
</dbReference>
<dbReference type="SMART" id="SM00530">
    <property type="entry name" value="HTH_XRE"/>
    <property type="match status" value="1"/>
</dbReference>
<gene>
    <name evidence="2" type="ORF">NQU54_25870</name>
</gene>
<dbReference type="GO" id="GO:0003677">
    <property type="term" value="F:DNA binding"/>
    <property type="evidence" value="ECO:0007669"/>
    <property type="project" value="InterPro"/>
</dbReference>
<dbReference type="Proteomes" id="UP001142400">
    <property type="component" value="Unassembled WGS sequence"/>
</dbReference>
<dbReference type="InterPro" id="IPR043917">
    <property type="entry name" value="DUF5753"/>
</dbReference>
<comment type="caution">
    <text evidence="2">The sequence shown here is derived from an EMBL/GenBank/DDBJ whole genome shotgun (WGS) entry which is preliminary data.</text>
</comment>
<evidence type="ECO:0000313" key="3">
    <source>
        <dbReference type="Proteomes" id="UP001142400"/>
    </source>
</evidence>
<proteinExistence type="predicted"/>
<dbReference type="InterPro" id="IPR010982">
    <property type="entry name" value="Lambda_DNA-bd_dom_sf"/>
</dbReference>
<evidence type="ECO:0000259" key="1">
    <source>
        <dbReference type="SMART" id="SM00530"/>
    </source>
</evidence>
<keyword evidence="3" id="KW-1185">Reference proteome</keyword>
<dbReference type="EMBL" id="JANIIC010000032">
    <property type="protein sequence ID" value="MCQ8832402.1"/>
    <property type="molecule type" value="Genomic_DNA"/>
</dbReference>
<reference evidence="2" key="1">
    <citation type="submission" date="2022-06" db="EMBL/GenBank/DDBJ databases">
        <title>WGS of actinobacteria.</title>
        <authorList>
            <person name="Thawai C."/>
        </authorList>
    </citation>
    <scope>NUCLEOTIDE SEQUENCE</scope>
    <source>
        <strain evidence="2">DSM 42010</strain>
    </source>
</reference>
<dbReference type="InterPro" id="IPR001387">
    <property type="entry name" value="Cro/C1-type_HTH"/>
</dbReference>
<dbReference type="AlphaFoldDB" id="A0A9X2LZ69"/>
<name>A0A9X2LZ69_STRMQ</name>
<sequence length="280" mass="31116">MAARPRELTPDRSARHLFGAKMRAHRERADMSLERLKDVVMVSTSHLSRIETADAMPPPDLAKRLDAAFGTDGIFEELYGLARREIHPDQFRRRMELEAQARLIEEYAGQIVPGLVQTEGYARALFEMFDPKAAPEEIEELVTARMSRQTLLSADFPPDISLILDEAVLRRTFGGPTVMHAQLSRLVDLTLTPTSVVQVLPFEHGGHALVGGTLTLMTLDNGAHVAYEESISTGTLLEDLAAVSARRRAYDLLRACALSPSDTATFIRSLMEVLPDERHT</sequence>
<protein>
    <submittedName>
        <fullName evidence="2">Helix-turn-helix transcriptional regulator</fullName>
    </submittedName>
</protein>
<dbReference type="RefSeq" id="WP_257633209.1">
    <property type="nucleotide sequence ID" value="NZ_JANIIC010000032.1"/>
</dbReference>
<feature type="domain" description="HTH cro/C1-type" evidence="1">
    <location>
        <begin position="21"/>
        <end position="76"/>
    </location>
</feature>
<dbReference type="Pfam" id="PF19054">
    <property type="entry name" value="DUF5753"/>
    <property type="match status" value="1"/>
</dbReference>